<dbReference type="InterPro" id="IPR028170">
    <property type="entry name" value="KASH5"/>
</dbReference>
<evidence type="ECO:0000256" key="2">
    <source>
        <dbReference type="SAM" id="Phobius"/>
    </source>
</evidence>
<feature type="coiled-coil region" evidence="1">
    <location>
        <begin position="142"/>
        <end position="169"/>
    </location>
</feature>
<feature type="domain" description="KASH5-like coiled-coil" evidence="4">
    <location>
        <begin position="128"/>
        <end position="315"/>
    </location>
</feature>
<dbReference type="GO" id="GO:0034993">
    <property type="term" value="C:meiotic nuclear membrane microtubule tethering complex"/>
    <property type="evidence" value="ECO:0007669"/>
    <property type="project" value="InterPro"/>
</dbReference>
<keyword evidence="2" id="KW-0472">Membrane</keyword>
<dbReference type="GO" id="GO:0007129">
    <property type="term" value="P:homologous chromosome pairing at meiosis"/>
    <property type="evidence" value="ECO:0007669"/>
    <property type="project" value="TreeGrafter"/>
</dbReference>
<feature type="domain" description="Protein KASH5 EF-hand-like" evidence="3">
    <location>
        <begin position="54"/>
        <end position="118"/>
    </location>
</feature>
<dbReference type="PANTHER" id="PTHR47300">
    <property type="entry name" value="PROTEIN KASH5"/>
    <property type="match status" value="1"/>
</dbReference>
<dbReference type="GO" id="GO:0090220">
    <property type="term" value="P:chromosome localization to nuclear envelope involved in homologous chromosome segregation"/>
    <property type="evidence" value="ECO:0007669"/>
    <property type="project" value="TreeGrafter"/>
</dbReference>
<dbReference type="Pfam" id="PF14662">
    <property type="entry name" value="KASH_CCD"/>
    <property type="match status" value="1"/>
</dbReference>
<dbReference type="GO" id="GO:0090619">
    <property type="term" value="C:meiotic spindle pole"/>
    <property type="evidence" value="ECO:0007669"/>
    <property type="project" value="TreeGrafter"/>
</dbReference>
<reference evidence="5" key="1">
    <citation type="submission" date="2022-12" db="EMBL/GenBank/DDBJ databases">
        <authorList>
            <person name="Alioto T."/>
            <person name="Alioto T."/>
            <person name="Gomez Garrido J."/>
        </authorList>
    </citation>
    <scope>NUCLEOTIDE SEQUENCE</scope>
</reference>
<dbReference type="GO" id="GO:0051225">
    <property type="term" value="P:spindle assembly"/>
    <property type="evidence" value="ECO:0007669"/>
    <property type="project" value="TreeGrafter"/>
</dbReference>
<evidence type="ECO:0008006" key="7">
    <source>
        <dbReference type="Google" id="ProtNLM"/>
    </source>
</evidence>
<dbReference type="GO" id="GO:0034397">
    <property type="term" value="P:telomere localization"/>
    <property type="evidence" value="ECO:0007669"/>
    <property type="project" value="InterPro"/>
</dbReference>
<keyword evidence="2" id="KW-1133">Transmembrane helix</keyword>
<protein>
    <recommendedName>
        <fullName evidence="7">Protein KASH5</fullName>
    </recommendedName>
</protein>
<dbReference type="InterPro" id="IPR039508">
    <property type="entry name" value="KASH5_EF-hand-like_dom"/>
</dbReference>
<evidence type="ECO:0000256" key="1">
    <source>
        <dbReference type="SAM" id="Coils"/>
    </source>
</evidence>
<dbReference type="EMBL" id="OX395138">
    <property type="protein sequence ID" value="CAI5790687.1"/>
    <property type="molecule type" value="Genomic_DNA"/>
</dbReference>
<dbReference type="GO" id="GO:0007015">
    <property type="term" value="P:actin filament organization"/>
    <property type="evidence" value="ECO:0007669"/>
    <property type="project" value="TreeGrafter"/>
</dbReference>
<dbReference type="GO" id="GO:0005640">
    <property type="term" value="C:nuclear outer membrane"/>
    <property type="evidence" value="ECO:0007669"/>
    <property type="project" value="TreeGrafter"/>
</dbReference>
<organism evidence="5 6">
    <name type="scientific">Podarcis lilfordi</name>
    <name type="common">Lilford's wall lizard</name>
    <dbReference type="NCBI Taxonomy" id="74358"/>
    <lineage>
        <taxon>Eukaryota</taxon>
        <taxon>Metazoa</taxon>
        <taxon>Chordata</taxon>
        <taxon>Craniata</taxon>
        <taxon>Vertebrata</taxon>
        <taxon>Euteleostomi</taxon>
        <taxon>Lepidosauria</taxon>
        <taxon>Squamata</taxon>
        <taxon>Bifurcata</taxon>
        <taxon>Unidentata</taxon>
        <taxon>Episquamata</taxon>
        <taxon>Laterata</taxon>
        <taxon>Lacertibaenia</taxon>
        <taxon>Lacertidae</taxon>
        <taxon>Podarcis</taxon>
    </lineage>
</organism>
<keyword evidence="2" id="KW-0812">Transmembrane</keyword>
<gene>
    <name evidence="5" type="ORF">PODLI_1B043161</name>
</gene>
<evidence type="ECO:0000313" key="6">
    <source>
        <dbReference type="Proteomes" id="UP001178461"/>
    </source>
</evidence>
<dbReference type="InterPro" id="IPR011992">
    <property type="entry name" value="EF-hand-dom_pair"/>
</dbReference>
<name>A0AA35PN31_9SAUR</name>
<feature type="transmembrane region" description="Helical" evidence="2">
    <location>
        <begin position="452"/>
        <end position="477"/>
    </location>
</feature>
<dbReference type="AlphaFoldDB" id="A0AA35PN31"/>
<dbReference type="GO" id="GO:0000800">
    <property type="term" value="C:lateral element"/>
    <property type="evidence" value="ECO:0007669"/>
    <property type="project" value="TreeGrafter"/>
</dbReference>
<dbReference type="InterPro" id="IPR028168">
    <property type="entry name" value="KASH5_CC"/>
</dbReference>
<keyword evidence="6" id="KW-1185">Reference proteome</keyword>
<dbReference type="SUPFAM" id="SSF47473">
    <property type="entry name" value="EF-hand"/>
    <property type="match status" value="1"/>
</dbReference>
<dbReference type="GO" id="GO:0000781">
    <property type="term" value="C:chromosome, telomeric region"/>
    <property type="evidence" value="ECO:0007669"/>
    <property type="project" value="TreeGrafter"/>
</dbReference>
<feature type="coiled-coil region" evidence="1">
    <location>
        <begin position="250"/>
        <end position="319"/>
    </location>
</feature>
<accession>A0AA35PN31</accession>
<proteinExistence type="predicted"/>
<dbReference type="GO" id="GO:0070840">
    <property type="term" value="F:dynein complex binding"/>
    <property type="evidence" value="ECO:0007669"/>
    <property type="project" value="TreeGrafter"/>
</dbReference>
<dbReference type="Pfam" id="PF14658">
    <property type="entry name" value="EF-hand_9"/>
    <property type="match status" value="1"/>
</dbReference>
<evidence type="ECO:0000259" key="3">
    <source>
        <dbReference type="Pfam" id="PF14658"/>
    </source>
</evidence>
<dbReference type="Proteomes" id="UP001178461">
    <property type="component" value="Chromosome 13"/>
</dbReference>
<sequence>MMEDIYYKSLENEAVGQLTAFLSRETMPQDSIGVSSKNLTLNAGQCSEEHVLKCTFKACDPEQTGEVSVFRIIEYLQEMTGQNCEDWRFRSLYKRLDPQERGIAVDFSTFCAVMKDWISDCRQEGEDAVDLTNSIQDLQHGNKQLAVQNTKLQKTIEAAEELNSRLSEEICDLKGKLKGTQPALEQARVLANELEDLKVFSKSLEEENSKLHTQARQLVKEQQFLSVQLDKVQEMNKKLLLEKESSKCKIKDLFTKKAKMKSQISEYENLISCKDAALNEKTKHAEELTVTLDEYRMVVQELKLEVSRLQEHLSQSYQDQYVLPGDFLENVKTCSQAPAQPLWMEIEESQRQFGEEADLPSPLCGMLTSLVTDPLASGDIGSLAERAVYSTFPETTLLSSAESDSTTASQEQALVPVCGELIPTVREKSDENLFEILLHRFLVSSSCLLLHILWNLVLLGLPAFIALLAVSFLVLPFNQQPAWAESKGCSWPQLQLQYLQPPPT</sequence>
<evidence type="ECO:0000313" key="5">
    <source>
        <dbReference type="EMBL" id="CAI5790687.1"/>
    </source>
</evidence>
<dbReference type="PANTHER" id="PTHR47300:SF1">
    <property type="entry name" value="PROTEIN KASH5"/>
    <property type="match status" value="1"/>
</dbReference>
<keyword evidence="1" id="KW-0175">Coiled coil</keyword>
<evidence type="ECO:0000259" key="4">
    <source>
        <dbReference type="Pfam" id="PF14662"/>
    </source>
</evidence>
<dbReference type="GO" id="GO:0051653">
    <property type="term" value="P:spindle localization"/>
    <property type="evidence" value="ECO:0007669"/>
    <property type="project" value="TreeGrafter"/>
</dbReference>